<proteinExistence type="predicted"/>
<dbReference type="SMART" id="SM00360">
    <property type="entry name" value="RRM"/>
    <property type="match status" value="1"/>
</dbReference>
<evidence type="ECO:0000313" key="5">
    <source>
        <dbReference type="Proteomes" id="UP001151760"/>
    </source>
</evidence>
<dbReference type="InterPro" id="IPR035979">
    <property type="entry name" value="RBD_domain_sf"/>
</dbReference>
<dbReference type="EMBL" id="BQNB010011400">
    <property type="protein sequence ID" value="GJS90091.1"/>
    <property type="molecule type" value="Genomic_DNA"/>
</dbReference>
<dbReference type="InterPro" id="IPR000504">
    <property type="entry name" value="RRM_dom"/>
</dbReference>
<evidence type="ECO:0000256" key="2">
    <source>
        <dbReference type="SAM" id="MobiDB-lite"/>
    </source>
</evidence>
<reference evidence="4" key="1">
    <citation type="journal article" date="2022" name="Int. J. Mol. Sci.">
        <title>Draft Genome of Tanacetum Coccineum: Genomic Comparison of Closely Related Tanacetum-Family Plants.</title>
        <authorList>
            <person name="Yamashiro T."/>
            <person name="Shiraishi A."/>
            <person name="Nakayama K."/>
            <person name="Satake H."/>
        </authorList>
    </citation>
    <scope>NUCLEOTIDE SEQUENCE</scope>
</reference>
<evidence type="ECO:0000313" key="4">
    <source>
        <dbReference type="EMBL" id="GJS90091.1"/>
    </source>
</evidence>
<dbReference type="PANTHER" id="PTHR34427:SF5">
    <property type="entry name" value="DUF4283 DOMAIN-CONTAINING PROTEIN"/>
    <property type="match status" value="1"/>
</dbReference>
<feature type="region of interest" description="Disordered" evidence="2">
    <location>
        <begin position="336"/>
        <end position="440"/>
    </location>
</feature>
<dbReference type="Pfam" id="PF00076">
    <property type="entry name" value="RRM_1"/>
    <property type="match status" value="1"/>
</dbReference>
<feature type="domain" description="RRM" evidence="3">
    <location>
        <begin position="16"/>
        <end position="93"/>
    </location>
</feature>
<protein>
    <submittedName>
        <fullName evidence="4">Nucleotide-binding alpha-beta plait domain-containing protein</fullName>
    </submittedName>
</protein>
<name>A0ABQ4ZLA2_9ASTR</name>
<dbReference type="PROSITE" id="PS50102">
    <property type="entry name" value="RRM"/>
    <property type="match status" value="1"/>
</dbReference>
<gene>
    <name evidence="4" type="ORF">Tco_0772727</name>
</gene>
<dbReference type="PANTHER" id="PTHR34427">
    <property type="entry name" value="DUF4283 DOMAIN PROTEIN"/>
    <property type="match status" value="1"/>
</dbReference>
<dbReference type="InterPro" id="IPR012677">
    <property type="entry name" value="Nucleotide-bd_a/b_plait_sf"/>
</dbReference>
<evidence type="ECO:0000259" key="3">
    <source>
        <dbReference type="PROSITE" id="PS50102"/>
    </source>
</evidence>
<dbReference type="Proteomes" id="UP001151760">
    <property type="component" value="Unassembled WGS sequence"/>
</dbReference>
<dbReference type="CDD" id="cd00590">
    <property type="entry name" value="RRM_SF"/>
    <property type="match status" value="1"/>
</dbReference>
<reference evidence="4" key="2">
    <citation type="submission" date="2022-01" db="EMBL/GenBank/DDBJ databases">
        <authorList>
            <person name="Yamashiro T."/>
            <person name="Shiraishi A."/>
            <person name="Satake H."/>
            <person name="Nakayama K."/>
        </authorList>
    </citation>
    <scope>NUCLEOTIDE SEQUENCE</scope>
</reference>
<dbReference type="SUPFAM" id="SSF54928">
    <property type="entry name" value="RNA-binding domain, RBD"/>
    <property type="match status" value="1"/>
</dbReference>
<keyword evidence="5" id="KW-1185">Reference proteome</keyword>
<feature type="compositionally biased region" description="Polar residues" evidence="2">
    <location>
        <begin position="113"/>
        <end position="123"/>
    </location>
</feature>
<feature type="region of interest" description="Disordered" evidence="2">
    <location>
        <begin position="97"/>
        <end position="123"/>
    </location>
</feature>
<sequence>MGSRRSKEDDVNRISISIYVTNFPENFSAKELFQSCKQYGHVVDSFIPRKRTKEGKRFGFVRFINVFNVDRLVNNLCTIWVGQFKLHANKARFQRATLNKGQGADHKKVANSPRPNSGDSGSYNSYVNAVKNHKSVDHDSPAIVLDEDCALSKDLSSSLMGRIKEFASLTNLKNALMNEGFVDLNVSYLGELWVLLEFSSVKSKEAFRDNVGVSSWFSEIRQASFDINPDGRIVWVEIEGVPLKLWTLNTFKRIVTRWGNLIDTNDSDGNCFHSKRLCLFTKSISNIYENFKIIFRGKVYWIRAKEVPGWTPDLVEDSDEEELSDDDSLEEGMKNLESENDCSNSFEVPDTVFENEGGSKKDSSVDPFGLYPLLNKKTKDQKHKESGTNSSPKFPPGFTPNNDNDDTGDKKSVNDFEEEKLNEDDGDSNNSNLKENVDESASFGRFKKSVAPSSGGSFMCLMEEVVKVGQTMGYNMDGVINNLSDIIESQGASIVDR</sequence>
<evidence type="ECO:0000256" key="1">
    <source>
        <dbReference type="PROSITE-ProRule" id="PRU00176"/>
    </source>
</evidence>
<comment type="caution">
    <text evidence="4">The sequence shown here is derived from an EMBL/GenBank/DDBJ whole genome shotgun (WGS) entry which is preliminary data.</text>
</comment>
<dbReference type="Gene3D" id="3.30.70.330">
    <property type="match status" value="1"/>
</dbReference>
<feature type="compositionally biased region" description="Acidic residues" evidence="2">
    <location>
        <begin position="415"/>
        <end position="427"/>
    </location>
</feature>
<accession>A0ABQ4ZLA2</accession>
<organism evidence="4 5">
    <name type="scientific">Tanacetum coccineum</name>
    <dbReference type="NCBI Taxonomy" id="301880"/>
    <lineage>
        <taxon>Eukaryota</taxon>
        <taxon>Viridiplantae</taxon>
        <taxon>Streptophyta</taxon>
        <taxon>Embryophyta</taxon>
        <taxon>Tracheophyta</taxon>
        <taxon>Spermatophyta</taxon>
        <taxon>Magnoliopsida</taxon>
        <taxon>eudicotyledons</taxon>
        <taxon>Gunneridae</taxon>
        <taxon>Pentapetalae</taxon>
        <taxon>asterids</taxon>
        <taxon>campanulids</taxon>
        <taxon>Asterales</taxon>
        <taxon>Asteraceae</taxon>
        <taxon>Asteroideae</taxon>
        <taxon>Anthemideae</taxon>
        <taxon>Anthemidinae</taxon>
        <taxon>Tanacetum</taxon>
    </lineage>
</organism>
<keyword evidence="1" id="KW-0694">RNA-binding</keyword>